<gene>
    <name evidence="7" type="ORF">A4R26_31130</name>
</gene>
<organism evidence="7 8">
    <name type="scientific">Niastella populi</name>
    <dbReference type="NCBI Taxonomy" id="550983"/>
    <lineage>
        <taxon>Bacteria</taxon>
        <taxon>Pseudomonadati</taxon>
        <taxon>Bacteroidota</taxon>
        <taxon>Chitinophagia</taxon>
        <taxon>Chitinophagales</taxon>
        <taxon>Chitinophagaceae</taxon>
        <taxon>Niastella</taxon>
    </lineage>
</organism>
<keyword evidence="2" id="KW-0229">DNA integration</keyword>
<dbReference type="AlphaFoldDB" id="A0A1V9ESR3"/>
<feature type="domain" description="Core-binding (CB)" evidence="6">
    <location>
        <begin position="1"/>
        <end position="82"/>
    </location>
</feature>
<comment type="similarity">
    <text evidence="1">Belongs to the 'phage' integrase family.</text>
</comment>
<name>A0A1V9ESR3_9BACT</name>
<dbReference type="InterPro" id="IPR013762">
    <property type="entry name" value="Integrase-like_cat_sf"/>
</dbReference>
<proteinExistence type="inferred from homology"/>
<evidence type="ECO:0000256" key="4">
    <source>
        <dbReference type="ARBA" id="ARBA00023172"/>
    </source>
</evidence>
<dbReference type="Proteomes" id="UP000192276">
    <property type="component" value="Unassembled WGS sequence"/>
</dbReference>
<evidence type="ECO:0000259" key="6">
    <source>
        <dbReference type="PROSITE" id="PS51900"/>
    </source>
</evidence>
<dbReference type="EMBL" id="LWBP01000230">
    <property type="protein sequence ID" value="OQP49082.1"/>
    <property type="molecule type" value="Genomic_DNA"/>
</dbReference>
<dbReference type="STRING" id="550983.A4R26_31130"/>
<reference evidence="8" key="1">
    <citation type="submission" date="2016-04" db="EMBL/GenBank/DDBJ databases">
        <authorList>
            <person name="Chen L."/>
            <person name="Zhuang W."/>
            <person name="Wang G."/>
        </authorList>
    </citation>
    <scope>NUCLEOTIDE SEQUENCE [LARGE SCALE GENOMIC DNA]</scope>
    <source>
        <strain evidence="8">208</strain>
    </source>
</reference>
<comment type="caution">
    <text evidence="7">The sequence shown here is derived from an EMBL/GenBank/DDBJ whole genome shotgun (WGS) entry which is preliminary data.</text>
</comment>
<dbReference type="InterPro" id="IPR010998">
    <property type="entry name" value="Integrase_recombinase_N"/>
</dbReference>
<evidence type="ECO:0000256" key="5">
    <source>
        <dbReference type="PROSITE-ProRule" id="PRU01248"/>
    </source>
</evidence>
<dbReference type="GO" id="GO:0015074">
    <property type="term" value="P:DNA integration"/>
    <property type="evidence" value="ECO:0007669"/>
    <property type="project" value="UniProtKB-KW"/>
</dbReference>
<evidence type="ECO:0000313" key="8">
    <source>
        <dbReference type="Proteomes" id="UP000192276"/>
    </source>
</evidence>
<evidence type="ECO:0000256" key="2">
    <source>
        <dbReference type="ARBA" id="ARBA00022908"/>
    </source>
</evidence>
<keyword evidence="3 5" id="KW-0238">DNA-binding</keyword>
<sequence>MENAKLVGELLDRYALQVVPEKAVSTHANCLKYVKNLRSAFGKMNLEEIEPKDIYSYVDRSPGKTTARREIALLSHAYTKAVEWGYLARHPFKGQVRLPGKAPRDRYVEDWEIAECLSLDSRRRKGSVKVIQAYIRLKLLTGMSRGDMLRLQPAKQFLDEGIAIKRHKVANVTGKQTIYLWTPELREAVKMALDARPVHISPWLFCTKRGQCYFNEETGEASGWNSMWQRFMERVLTETKVIERFTEHDLRAKAGSDAADLEHARALLSHTDSRITNRVYRRKPEKVTPIR</sequence>
<evidence type="ECO:0000256" key="3">
    <source>
        <dbReference type="ARBA" id="ARBA00023125"/>
    </source>
</evidence>
<evidence type="ECO:0000313" key="7">
    <source>
        <dbReference type="EMBL" id="OQP49082.1"/>
    </source>
</evidence>
<dbReference type="SUPFAM" id="SSF56349">
    <property type="entry name" value="DNA breaking-rejoining enzymes"/>
    <property type="match status" value="1"/>
</dbReference>
<dbReference type="InterPro" id="IPR011010">
    <property type="entry name" value="DNA_brk_join_enz"/>
</dbReference>
<protein>
    <submittedName>
        <fullName evidence="7">Integrase</fullName>
    </submittedName>
</protein>
<dbReference type="GO" id="GO:0006310">
    <property type="term" value="P:DNA recombination"/>
    <property type="evidence" value="ECO:0007669"/>
    <property type="project" value="UniProtKB-KW"/>
</dbReference>
<dbReference type="Gene3D" id="1.10.150.130">
    <property type="match status" value="1"/>
</dbReference>
<evidence type="ECO:0000256" key="1">
    <source>
        <dbReference type="ARBA" id="ARBA00008857"/>
    </source>
</evidence>
<dbReference type="InterPro" id="IPR050808">
    <property type="entry name" value="Phage_Integrase"/>
</dbReference>
<dbReference type="InterPro" id="IPR044068">
    <property type="entry name" value="CB"/>
</dbReference>
<dbReference type="PANTHER" id="PTHR30629:SF2">
    <property type="entry name" value="PROPHAGE INTEGRASE INTS-RELATED"/>
    <property type="match status" value="1"/>
</dbReference>
<dbReference type="PROSITE" id="PS51900">
    <property type="entry name" value="CB"/>
    <property type="match status" value="1"/>
</dbReference>
<keyword evidence="8" id="KW-1185">Reference proteome</keyword>
<dbReference type="Gene3D" id="1.10.443.10">
    <property type="entry name" value="Intergrase catalytic core"/>
    <property type="match status" value="1"/>
</dbReference>
<keyword evidence="4" id="KW-0233">DNA recombination</keyword>
<dbReference type="GO" id="GO:0003677">
    <property type="term" value="F:DNA binding"/>
    <property type="evidence" value="ECO:0007669"/>
    <property type="project" value="UniProtKB-UniRule"/>
</dbReference>
<dbReference type="OrthoDB" id="662444at2"/>
<accession>A0A1V9ESR3</accession>
<dbReference type="PANTHER" id="PTHR30629">
    <property type="entry name" value="PROPHAGE INTEGRASE"/>
    <property type="match status" value="1"/>
</dbReference>